<dbReference type="EMBL" id="JASKYM010000001">
    <property type="protein sequence ID" value="MDK2562688.1"/>
    <property type="molecule type" value="Genomic_DNA"/>
</dbReference>
<dbReference type="EC" id="2.7.1.25" evidence="3"/>
<dbReference type="PRINTS" id="PR01100">
    <property type="entry name" value="SHIKIMTKNASE"/>
</dbReference>
<dbReference type="PANTHER" id="PTHR42700">
    <property type="entry name" value="SULFATE ADENYLYLTRANSFERASE"/>
    <property type="match status" value="1"/>
</dbReference>
<dbReference type="Pfam" id="PF01583">
    <property type="entry name" value="APS_kinase"/>
    <property type="match status" value="1"/>
</dbReference>
<dbReference type="InterPro" id="IPR050512">
    <property type="entry name" value="Sulf_AdTrans/APS_kinase"/>
</dbReference>
<dbReference type="SUPFAM" id="SSF52540">
    <property type="entry name" value="P-loop containing nucleoside triphosphate hydrolases"/>
    <property type="match status" value="1"/>
</dbReference>
<dbReference type="Proteomes" id="UP001301012">
    <property type="component" value="Unassembled WGS sequence"/>
</dbReference>
<keyword evidence="1 3" id="KW-0808">Transferase</keyword>
<protein>
    <submittedName>
        <fullName evidence="3">Adenylyl-sulfate kinase</fullName>
        <ecNumber evidence="3">2.7.1.25</ecNumber>
    </submittedName>
</protein>
<keyword evidence="4" id="KW-1185">Reference proteome</keyword>
<dbReference type="NCBIfam" id="NF004041">
    <property type="entry name" value="PRK05541.1"/>
    <property type="match status" value="1"/>
</dbReference>
<dbReference type="Gene3D" id="3.40.50.300">
    <property type="entry name" value="P-loop containing nucleotide triphosphate hydrolases"/>
    <property type="match status" value="1"/>
</dbReference>
<organism evidence="3 4">
    <name type="scientific">Romboutsia sedimentorum</name>
    <dbReference type="NCBI Taxonomy" id="1368474"/>
    <lineage>
        <taxon>Bacteria</taxon>
        <taxon>Bacillati</taxon>
        <taxon>Bacillota</taxon>
        <taxon>Clostridia</taxon>
        <taxon>Peptostreptococcales</taxon>
        <taxon>Peptostreptococcaceae</taxon>
        <taxon>Romboutsia</taxon>
    </lineage>
</organism>
<evidence type="ECO:0000259" key="2">
    <source>
        <dbReference type="Pfam" id="PF01583"/>
    </source>
</evidence>
<dbReference type="InterPro" id="IPR027417">
    <property type="entry name" value="P-loop_NTPase"/>
</dbReference>
<gene>
    <name evidence="3" type="ORF">QOZ84_03930</name>
</gene>
<dbReference type="RefSeq" id="WP_284131652.1">
    <property type="nucleotide sequence ID" value="NZ_JASKYM010000001.1"/>
</dbReference>
<reference evidence="3 4" key="1">
    <citation type="submission" date="2023-05" db="EMBL/GenBank/DDBJ databases">
        <title>Rombocin, a short stable natural nisin variant, displays selective antimicrobial activity against Listeria monocytogenes and employs dual mode of action to kill target bacterial strains.</title>
        <authorList>
            <person name="Wambui J."/>
            <person name="Stephan R."/>
            <person name="Kuipers O.P."/>
        </authorList>
    </citation>
    <scope>NUCLEOTIDE SEQUENCE [LARGE SCALE GENOMIC DNA]</scope>
    <source>
        <strain evidence="3 4">RC002</strain>
    </source>
</reference>
<comment type="caution">
    <text evidence="3">The sequence shown here is derived from an EMBL/GenBank/DDBJ whole genome shotgun (WGS) entry which is preliminary data.</text>
</comment>
<accession>A0ABT7E9B8</accession>
<sequence>MKGTVYWVTGLAGAGKTTIGKLLYESIKSNKDNVILLDGDKLRALYESDDYSYDGRKKLASKYSRLCKMISGQGIDVICCTIAMFDECRKWNRDNILNYKEIYLKVSIDELIKRDQKGLYSRALKKEITNVMGIDIDFEEPKMPDILIYNNGEISPNDVLNNILLKLNK</sequence>
<dbReference type="GO" id="GO:0004020">
    <property type="term" value="F:adenylylsulfate kinase activity"/>
    <property type="evidence" value="ECO:0007669"/>
    <property type="project" value="UniProtKB-EC"/>
</dbReference>
<dbReference type="InterPro" id="IPR059117">
    <property type="entry name" value="APS_kinase_dom"/>
</dbReference>
<feature type="domain" description="APS kinase" evidence="2">
    <location>
        <begin position="2"/>
        <end position="148"/>
    </location>
</feature>
<dbReference type="PANTHER" id="PTHR42700:SF1">
    <property type="entry name" value="SULFATE ADENYLYLTRANSFERASE"/>
    <property type="match status" value="1"/>
</dbReference>
<evidence type="ECO:0000313" key="3">
    <source>
        <dbReference type="EMBL" id="MDK2562688.1"/>
    </source>
</evidence>
<keyword evidence="3" id="KW-0418">Kinase</keyword>
<evidence type="ECO:0000313" key="4">
    <source>
        <dbReference type="Proteomes" id="UP001301012"/>
    </source>
</evidence>
<name>A0ABT7E9B8_9FIRM</name>
<evidence type="ECO:0000256" key="1">
    <source>
        <dbReference type="ARBA" id="ARBA00022679"/>
    </source>
</evidence>
<proteinExistence type="predicted"/>